<evidence type="ECO:0000259" key="8">
    <source>
        <dbReference type="PROSITE" id="PS52035"/>
    </source>
</evidence>
<dbReference type="PROSITE" id="PS52035">
    <property type="entry name" value="PEPTIDASE_M14"/>
    <property type="match status" value="1"/>
</dbReference>
<reference evidence="9 10" key="1">
    <citation type="journal article" date="2020" name="Cell Host Microbe">
        <title>Functional and Genomic Variation between Human-Derived Isolates of Lachnospiraceae Reveals Inter- and Intra-Species Diversity.</title>
        <authorList>
            <person name="Sorbara M.T."/>
            <person name="Littmann E.R."/>
            <person name="Fontana E."/>
            <person name="Moody T.U."/>
            <person name="Kohout C.E."/>
            <person name="Gjonbalaj M."/>
            <person name="Eaton V."/>
            <person name="Seok R."/>
            <person name="Leiner I.M."/>
            <person name="Pamer E.G."/>
        </authorList>
    </citation>
    <scope>NUCLEOTIDE SEQUENCE [LARGE SCALE GENOMIC DNA]</scope>
    <source>
        <strain evidence="9 10">MSK.15.26</strain>
    </source>
</reference>
<dbReference type="EMBL" id="JAAITA010000002">
    <property type="protein sequence ID" value="NSJ85108.1"/>
    <property type="molecule type" value="Genomic_DNA"/>
</dbReference>
<evidence type="ECO:0000313" key="9">
    <source>
        <dbReference type="EMBL" id="NSJ85108.1"/>
    </source>
</evidence>
<dbReference type="Pfam" id="PF00246">
    <property type="entry name" value="Peptidase_M14"/>
    <property type="match status" value="1"/>
</dbReference>
<organism evidence="9 10">
    <name type="scientific">Blautia hansenii</name>
    <name type="common">Ruminococcus hansenii</name>
    <dbReference type="NCBI Taxonomy" id="1322"/>
    <lineage>
        <taxon>Bacteria</taxon>
        <taxon>Bacillati</taxon>
        <taxon>Bacillota</taxon>
        <taxon>Clostridia</taxon>
        <taxon>Lachnospirales</taxon>
        <taxon>Lachnospiraceae</taxon>
        <taxon>Blautia</taxon>
    </lineage>
</organism>
<keyword evidence="5" id="KW-0862">Zinc</keyword>
<dbReference type="InterPro" id="IPR000834">
    <property type="entry name" value="Peptidase_M14"/>
</dbReference>
<name>A0ABX2I3T0_BLAHA</name>
<sequence length="329" mass="38562">MDNWNWDYPRFLGYTYENMQNDLGIFARIFPEYLQVQSLGKSADLRKIDCMRIGKQNAQQKVFIFGGIHGREYMTCQLLMEQAAKFLLHLKYNRVYKGVSYEKLLENRAIYVIPMANPDGVSISQFGENSIRNPGLRRKVLQIAEKERKNLSYEVYFRKWKANARGVDLNRNFPADWDKYTEGRGEASSEKYKGAYPESEEETRILTQLTREAKFQRTLSYHSSGQVIYWNFGQEGVLKERTKNFADRIAEVTGYKTDGNFEKLDAAGYKDWALQSMKIPSLTVEIGKPDSPLPWWCFEEIYRENRRVWEEMLLDLEKENSPRTGKYGG</sequence>
<evidence type="ECO:0000256" key="2">
    <source>
        <dbReference type="ARBA" id="ARBA00005988"/>
    </source>
</evidence>
<dbReference type="SUPFAM" id="SSF53187">
    <property type="entry name" value="Zn-dependent exopeptidases"/>
    <property type="match status" value="1"/>
</dbReference>
<proteinExistence type="inferred from homology"/>
<evidence type="ECO:0000256" key="7">
    <source>
        <dbReference type="PROSITE-ProRule" id="PRU01379"/>
    </source>
</evidence>
<keyword evidence="6" id="KW-0482">Metalloprotease</keyword>
<evidence type="ECO:0000256" key="1">
    <source>
        <dbReference type="ARBA" id="ARBA00001947"/>
    </source>
</evidence>
<dbReference type="SMART" id="SM00631">
    <property type="entry name" value="Zn_pept"/>
    <property type="match status" value="1"/>
</dbReference>
<comment type="caution">
    <text evidence="9">The sequence shown here is derived from an EMBL/GenBank/DDBJ whole genome shotgun (WGS) entry which is preliminary data.</text>
</comment>
<evidence type="ECO:0000313" key="10">
    <source>
        <dbReference type="Proteomes" id="UP000822142"/>
    </source>
</evidence>
<dbReference type="RefSeq" id="WP_173747741.1">
    <property type="nucleotide sequence ID" value="NZ_JAAITA010000002.1"/>
</dbReference>
<keyword evidence="10" id="KW-1185">Reference proteome</keyword>
<gene>
    <name evidence="9" type="ORF">G5A70_02645</name>
</gene>
<keyword evidence="3" id="KW-0645">Protease</keyword>
<accession>A0ABX2I3T0</accession>
<keyword evidence="4" id="KW-0378">Hydrolase</keyword>
<dbReference type="Gene3D" id="3.40.630.10">
    <property type="entry name" value="Zn peptidases"/>
    <property type="match status" value="1"/>
</dbReference>
<comment type="caution">
    <text evidence="7">Lacks conserved residue(s) required for the propagation of feature annotation.</text>
</comment>
<dbReference type="PANTHER" id="PTHR11705:SF143">
    <property type="entry name" value="SLL0236 PROTEIN"/>
    <property type="match status" value="1"/>
</dbReference>
<protein>
    <submittedName>
        <fullName evidence="9">Peptidase</fullName>
    </submittedName>
</protein>
<comment type="cofactor">
    <cofactor evidence="1">
        <name>Zn(2+)</name>
        <dbReference type="ChEBI" id="CHEBI:29105"/>
    </cofactor>
</comment>
<dbReference type="PANTHER" id="PTHR11705">
    <property type="entry name" value="PROTEASE FAMILY M14 CARBOXYPEPTIDASE A,B"/>
    <property type="match status" value="1"/>
</dbReference>
<dbReference type="Proteomes" id="UP000822142">
    <property type="component" value="Unassembled WGS sequence"/>
</dbReference>
<evidence type="ECO:0000256" key="3">
    <source>
        <dbReference type="ARBA" id="ARBA00022670"/>
    </source>
</evidence>
<feature type="domain" description="Peptidase M14" evidence="8">
    <location>
        <begin position="12"/>
        <end position="329"/>
    </location>
</feature>
<comment type="similarity">
    <text evidence="2 7">Belongs to the peptidase M14 family.</text>
</comment>
<evidence type="ECO:0000256" key="6">
    <source>
        <dbReference type="ARBA" id="ARBA00023049"/>
    </source>
</evidence>
<evidence type="ECO:0000256" key="5">
    <source>
        <dbReference type="ARBA" id="ARBA00022833"/>
    </source>
</evidence>
<evidence type="ECO:0000256" key="4">
    <source>
        <dbReference type="ARBA" id="ARBA00022801"/>
    </source>
</evidence>
<dbReference type="PRINTS" id="PR00765">
    <property type="entry name" value="CRBOXYPTASEA"/>
</dbReference>